<proteinExistence type="predicted"/>
<dbReference type="SUPFAM" id="SSF55021">
    <property type="entry name" value="ACT-like"/>
    <property type="match status" value="1"/>
</dbReference>
<dbReference type="Pfam" id="PF13840">
    <property type="entry name" value="ACT_7"/>
    <property type="match status" value="1"/>
</dbReference>
<dbReference type="Gene3D" id="3.30.2130.10">
    <property type="entry name" value="VC0802-like"/>
    <property type="match status" value="2"/>
</dbReference>
<dbReference type="InterPro" id="IPR051719">
    <property type="entry name" value="CASTOR_mTORC1"/>
</dbReference>
<name>A0A0L0SQW2_ALLM3</name>
<dbReference type="GO" id="GO:0006520">
    <property type="term" value="P:amino acid metabolic process"/>
    <property type="evidence" value="ECO:0007669"/>
    <property type="project" value="UniProtKB-ARBA"/>
</dbReference>
<dbReference type="OMA" id="INMFYLS"/>
<dbReference type="InterPro" id="IPR027795">
    <property type="entry name" value="CASTOR_ACT_dom"/>
</dbReference>
<dbReference type="EMBL" id="GG745345">
    <property type="protein sequence ID" value="KNE64769.1"/>
    <property type="molecule type" value="Genomic_DNA"/>
</dbReference>
<dbReference type="eggNOG" id="ENOG502QV83">
    <property type="taxonomic scope" value="Eukaryota"/>
</dbReference>
<evidence type="ECO:0000313" key="2">
    <source>
        <dbReference type="EMBL" id="KNE64769.1"/>
    </source>
</evidence>
<reference evidence="2 3" key="1">
    <citation type="submission" date="2009-11" db="EMBL/GenBank/DDBJ databases">
        <title>Annotation of Allomyces macrogynus ATCC 38327.</title>
        <authorList>
            <consortium name="The Broad Institute Genome Sequencing Platform"/>
            <person name="Russ C."/>
            <person name="Cuomo C."/>
            <person name="Burger G."/>
            <person name="Gray M.W."/>
            <person name="Holland P.W.H."/>
            <person name="King N."/>
            <person name="Lang F.B.F."/>
            <person name="Roger A.J."/>
            <person name="Ruiz-Trillo I."/>
            <person name="Young S.K."/>
            <person name="Zeng Q."/>
            <person name="Gargeya S."/>
            <person name="Fitzgerald M."/>
            <person name="Haas B."/>
            <person name="Abouelleil A."/>
            <person name="Alvarado L."/>
            <person name="Arachchi H.M."/>
            <person name="Berlin A."/>
            <person name="Chapman S.B."/>
            <person name="Gearin G."/>
            <person name="Goldberg J."/>
            <person name="Griggs A."/>
            <person name="Gujja S."/>
            <person name="Hansen M."/>
            <person name="Heiman D."/>
            <person name="Howarth C."/>
            <person name="Larimer J."/>
            <person name="Lui A."/>
            <person name="MacDonald P.J.P."/>
            <person name="McCowen C."/>
            <person name="Montmayeur A."/>
            <person name="Murphy C."/>
            <person name="Neiman D."/>
            <person name="Pearson M."/>
            <person name="Priest M."/>
            <person name="Roberts A."/>
            <person name="Saif S."/>
            <person name="Shea T."/>
            <person name="Sisk P."/>
            <person name="Stolte C."/>
            <person name="Sykes S."/>
            <person name="Wortman J."/>
            <person name="Nusbaum C."/>
            <person name="Birren B."/>
        </authorList>
    </citation>
    <scope>NUCLEOTIDE SEQUENCE [LARGE SCALE GENOMIC DNA]</scope>
    <source>
        <strain evidence="2 3">ATCC 38327</strain>
    </source>
</reference>
<feature type="domain" description="CASTOR ACT" evidence="1">
    <location>
        <begin position="77"/>
        <end position="137"/>
    </location>
</feature>
<protein>
    <recommendedName>
        <fullName evidence="1">CASTOR ACT domain-containing protein</fullName>
    </recommendedName>
</protein>
<dbReference type="Proteomes" id="UP000054350">
    <property type="component" value="Unassembled WGS sequence"/>
</dbReference>
<dbReference type="AlphaFoldDB" id="A0A0L0SQW2"/>
<dbReference type="VEuPathDB" id="FungiDB:AMAG_10114"/>
<dbReference type="InterPro" id="IPR045865">
    <property type="entry name" value="ACT-like_dom_sf"/>
</dbReference>
<reference evidence="3" key="2">
    <citation type="submission" date="2009-11" db="EMBL/GenBank/DDBJ databases">
        <title>The Genome Sequence of Allomyces macrogynus strain ATCC 38327.</title>
        <authorList>
            <consortium name="The Broad Institute Genome Sequencing Platform"/>
            <person name="Russ C."/>
            <person name="Cuomo C."/>
            <person name="Shea T."/>
            <person name="Young S.K."/>
            <person name="Zeng Q."/>
            <person name="Koehrsen M."/>
            <person name="Haas B."/>
            <person name="Borodovsky M."/>
            <person name="Guigo R."/>
            <person name="Alvarado L."/>
            <person name="Berlin A."/>
            <person name="Borenstein D."/>
            <person name="Chen Z."/>
            <person name="Engels R."/>
            <person name="Freedman E."/>
            <person name="Gellesch M."/>
            <person name="Goldberg J."/>
            <person name="Griggs A."/>
            <person name="Gujja S."/>
            <person name="Heiman D."/>
            <person name="Hepburn T."/>
            <person name="Howarth C."/>
            <person name="Jen D."/>
            <person name="Larson L."/>
            <person name="Lewis B."/>
            <person name="Mehta T."/>
            <person name="Park D."/>
            <person name="Pearson M."/>
            <person name="Roberts A."/>
            <person name="Saif S."/>
            <person name="Shenoy N."/>
            <person name="Sisk P."/>
            <person name="Stolte C."/>
            <person name="Sykes S."/>
            <person name="Walk T."/>
            <person name="White J."/>
            <person name="Yandava C."/>
            <person name="Burger G."/>
            <person name="Gray M.W."/>
            <person name="Holland P.W.H."/>
            <person name="King N."/>
            <person name="Lang F.B.F."/>
            <person name="Roger A.J."/>
            <person name="Ruiz-Trillo I."/>
            <person name="Lander E."/>
            <person name="Nusbaum C."/>
        </authorList>
    </citation>
    <scope>NUCLEOTIDE SEQUENCE [LARGE SCALE GENOMIC DNA]</scope>
    <source>
        <strain evidence="3">ATCC 38327</strain>
    </source>
</reference>
<sequence>MTAVWDGRSVLPHEYRLIALPHDARALAMHLVVECVLFAPDDTSLFSYTENEVEVSLIVEDRLAERLRALHPTVVVSADTFRCLQIDNELDVVNGKRISDLTGPIAKAGISIFYLSTYQTDLILVRNKSLDRVLAILDAITSSTPPSPKPPHATNGDLPTAMETLLQLSPSADDATARLLSNFQAACHTRIAPTSVCMVGLNRAYLAANIAVLLGHLFYDDSPGRFVSYTSAADGVSLVAAPHVLADLPGFMVNASLVPIPMRVVTVDLTQFGLDRYGLVYSMSHPLTSQGVHLLYLSTVHSANLLVDHGAGHDDGVHDCVRVMLNRLEDRLRDVLGLTTSSDRSNGVVSASVGDGAVKDAVVESPMTARKRTPAVSAE</sequence>
<dbReference type="OrthoDB" id="58529at2759"/>
<organism evidence="2 3">
    <name type="scientific">Allomyces macrogynus (strain ATCC 38327)</name>
    <name type="common">Allomyces javanicus var. macrogynus</name>
    <dbReference type="NCBI Taxonomy" id="578462"/>
    <lineage>
        <taxon>Eukaryota</taxon>
        <taxon>Fungi</taxon>
        <taxon>Fungi incertae sedis</taxon>
        <taxon>Blastocladiomycota</taxon>
        <taxon>Blastocladiomycetes</taxon>
        <taxon>Blastocladiales</taxon>
        <taxon>Blastocladiaceae</taxon>
        <taxon>Allomyces</taxon>
    </lineage>
</organism>
<keyword evidence="3" id="KW-1185">Reference proteome</keyword>
<evidence type="ECO:0000313" key="3">
    <source>
        <dbReference type="Proteomes" id="UP000054350"/>
    </source>
</evidence>
<dbReference type="PANTHER" id="PTHR31131:SF6">
    <property type="entry name" value="CASTOR ACT DOMAIN-CONTAINING PROTEIN"/>
    <property type="match status" value="1"/>
</dbReference>
<dbReference type="PANTHER" id="PTHR31131">
    <property type="entry name" value="CHROMOSOME 1, WHOLE GENOME SHOTGUN SEQUENCE"/>
    <property type="match status" value="1"/>
</dbReference>
<gene>
    <name evidence="2" type="ORF">AMAG_10114</name>
</gene>
<accession>A0A0L0SQW2</accession>
<evidence type="ECO:0000259" key="1">
    <source>
        <dbReference type="Pfam" id="PF13840"/>
    </source>
</evidence>
<dbReference type="GO" id="GO:0046394">
    <property type="term" value="P:carboxylic acid biosynthetic process"/>
    <property type="evidence" value="ECO:0007669"/>
    <property type="project" value="UniProtKB-ARBA"/>
</dbReference>